<dbReference type="Proteomes" id="UP001062846">
    <property type="component" value="Chromosome 1"/>
</dbReference>
<dbReference type="EMBL" id="CM046388">
    <property type="protein sequence ID" value="KAI8574153.1"/>
    <property type="molecule type" value="Genomic_DNA"/>
</dbReference>
<reference evidence="1" key="1">
    <citation type="submission" date="2022-02" db="EMBL/GenBank/DDBJ databases">
        <title>Plant Genome Project.</title>
        <authorList>
            <person name="Zhang R.-G."/>
        </authorList>
    </citation>
    <scope>NUCLEOTIDE SEQUENCE</scope>
    <source>
        <strain evidence="1">AT1</strain>
    </source>
</reference>
<organism evidence="1 2">
    <name type="scientific">Rhododendron molle</name>
    <name type="common">Chinese azalea</name>
    <name type="synonym">Azalea mollis</name>
    <dbReference type="NCBI Taxonomy" id="49168"/>
    <lineage>
        <taxon>Eukaryota</taxon>
        <taxon>Viridiplantae</taxon>
        <taxon>Streptophyta</taxon>
        <taxon>Embryophyta</taxon>
        <taxon>Tracheophyta</taxon>
        <taxon>Spermatophyta</taxon>
        <taxon>Magnoliopsida</taxon>
        <taxon>eudicotyledons</taxon>
        <taxon>Gunneridae</taxon>
        <taxon>Pentapetalae</taxon>
        <taxon>asterids</taxon>
        <taxon>Ericales</taxon>
        <taxon>Ericaceae</taxon>
        <taxon>Ericoideae</taxon>
        <taxon>Rhodoreae</taxon>
        <taxon>Rhododendron</taxon>
    </lineage>
</organism>
<gene>
    <name evidence="1" type="ORF">RHMOL_Rhmol01G0332400</name>
</gene>
<name>A0ACC0QAY5_RHOML</name>
<protein>
    <submittedName>
        <fullName evidence="1">Uncharacterized protein</fullName>
    </submittedName>
</protein>
<evidence type="ECO:0000313" key="1">
    <source>
        <dbReference type="EMBL" id="KAI8574153.1"/>
    </source>
</evidence>
<proteinExistence type="predicted"/>
<evidence type="ECO:0000313" key="2">
    <source>
        <dbReference type="Proteomes" id="UP001062846"/>
    </source>
</evidence>
<comment type="caution">
    <text evidence="1">The sequence shown here is derived from an EMBL/GenBank/DDBJ whole genome shotgun (WGS) entry which is preliminary data.</text>
</comment>
<keyword evidence="2" id="KW-1185">Reference proteome</keyword>
<accession>A0ACC0QAY5</accession>
<sequence>MAHSSKSNSTGVRSGGSDRFSDVFGGPPKYNGKSASTLSDFDYDSIFNSTSRGANDSRSKPTSSPPVYDKPVYDEDIFDGLPGLKSKPTSSSARYEDDVFATGISSPRNQSKSQGQKQSGAFDDLIGSLGRTNKKSETKNAAFFLHRPLSEATRVQKTTFNATRPASAVKEDPFVVLEPNSTPTVSSPQLFADPLEEISKPSNSGNTKVSGSSVSRGAFDDIDPLDGFGKSFPASSSGIENNVKDGSPSRMGPNIGRSQTSSSTETIGKSSFKDSGRHSQKMYTNNFQESNVFDVPSVSTDARKSVGQTASAPRVYSKSSEKNSQVEGVFPESHESMEPSDDIWITVSEVPLFTNPTSAPPPSRPPPPIPGRASKSEAGFSTSTARKKGTDSSSFAPRFNQYSQSPKPTRPPVKRAVGCQIDELKDFAIATARNNDDESEEVNTNSSGATASAAAMKEAMDRAEAKFRHAKEVRDKEYAKTSRTKEAVQLEKDEQAMPDDQEREHRGNPERLDRERRLREEEEREQRRLEKEREKAREIEREREREKAKQAVERATREARERAAAETRERAAAEVRLKTERIAVHKVQALARERAAVEARERAEKAAADGREKANVEARDKELKEKAAAAAARAESEARRRAERAAVERAAAEARERAAAGARERAAAARMDQQKNDDDLESFFNVSRPGSAPRPRESSPFEDYMPDPRFQNKGGPEGTRKTSPVGASSNGRKASSATNIVDDLTEIFGGSILFCNCNPFLLLFFSLLIARIADFGMILLVKAAPSSGEFQNVDGESDERRRARLERHQRTKERAAFVVVPFYLRFTSRNLIVQFVQAKALAEKNQRDLQTQRDQDERHRIGETLDIEIKRWAAGKEGNLRALLSTMQYVLWPECGWQPVSLTDLITGASVKKVYRRANLCIHPDKVQQKGATLQQKYIAEKVFDLLKVSCRERRLGTSLIQRSCFEFYHVILSRKLFKKMLQIYEYVEVGMIFGVEYTIGAPHSDLHISSHLQR</sequence>